<dbReference type="InterPro" id="IPR035474">
    <property type="entry name" value="SIS_Kpsf"/>
</dbReference>
<dbReference type="CDD" id="cd05014">
    <property type="entry name" value="SIS_Kpsf"/>
    <property type="match status" value="1"/>
</dbReference>
<organism evidence="10 11">
    <name type="scientific">Chitinophaga parva</name>
    <dbReference type="NCBI Taxonomy" id="2169414"/>
    <lineage>
        <taxon>Bacteria</taxon>
        <taxon>Pseudomonadati</taxon>
        <taxon>Bacteroidota</taxon>
        <taxon>Chitinophagia</taxon>
        <taxon>Chitinophagales</taxon>
        <taxon>Chitinophagaceae</taxon>
        <taxon>Chitinophaga</taxon>
    </lineage>
</organism>
<comment type="similarity">
    <text evidence="1 4">Belongs to the SIS family. GutQ/KpsF subfamily.</text>
</comment>
<gene>
    <name evidence="10" type="ORF">DCC81_02585</name>
</gene>
<proteinExistence type="inferred from homology"/>
<dbReference type="InterPro" id="IPR046348">
    <property type="entry name" value="SIS_dom_sf"/>
</dbReference>
<dbReference type="RefSeq" id="WP_108685029.1">
    <property type="nucleotide sequence ID" value="NZ_QCYK01000001.1"/>
</dbReference>
<comment type="caution">
    <text evidence="10">The sequence shown here is derived from an EMBL/GenBank/DDBJ whole genome shotgun (WGS) entry which is preliminary data.</text>
</comment>
<keyword evidence="5" id="KW-0862">Zinc</keyword>
<dbReference type="PANTHER" id="PTHR42745">
    <property type="match status" value="1"/>
</dbReference>
<keyword evidence="10" id="KW-0413">Isomerase</keyword>
<dbReference type="InterPro" id="IPR046342">
    <property type="entry name" value="CBS_dom_sf"/>
</dbReference>
<dbReference type="PANTHER" id="PTHR42745:SF1">
    <property type="entry name" value="ARABINOSE 5-PHOSPHATE ISOMERASE KDSD"/>
    <property type="match status" value="1"/>
</dbReference>
<name>A0A2T7BL71_9BACT</name>
<dbReference type="GO" id="GO:0046872">
    <property type="term" value="F:metal ion binding"/>
    <property type="evidence" value="ECO:0007669"/>
    <property type="project" value="UniProtKB-KW"/>
</dbReference>
<feature type="site" description="Catalytically relevant" evidence="6">
    <location>
        <position position="108"/>
    </location>
</feature>
<reference evidence="10 11" key="1">
    <citation type="submission" date="2018-04" db="EMBL/GenBank/DDBJ databases">
        <title>Chitinophaga fuyangensis sp. nov., isolated from soil in a chemical factory.</title>
        <authorList>
            <person name="Chen K."/>
        </authorList>
    </citation>
    <scope>NUCLEOTIDE SEQUENCE [LARGE SCALE GENOMIC DNA]</scope>
    <source>
        <strain evidence="10 11">LY-1</strain>
    </source>
</reference>
<dbReference type="CDD" id="cd04604">
    <property type="entry name" value="CBS_pair_SIS_assoc"/>
    <property type="match status" value="1"/>
</dbReference>
<dbReference type="GO" id="GO:0019146">
    <property type="term" value="F:arabinose-5-phosphate isomerase activity"/>
    <property type="evidence" value="ECO:0007669"/>
    <property type="project" value="UniProtKB-ARBA"/>
</dbReference>
<dbReference type="InterPro" id="IPR050986">
    <property type="entry name" value="GutQ/KpsF_isomerases"/>
</dbReference>
<dbReference type="Pfam" id="PF00571">
    <property type="entry name" value="CBS"/>
    <property type="match status" value="2"/>
</dbReference>
<evidence type="ECO:0000256" key="5">
    <source>
        <dbReference type="PIRSR" id="PIRSR004692-2"/>
    </source>
</evidence>
<dbReference type="PROSITE" id="PS51371">
    <property type="entry name" value="CBS"/>
    <property type="match status" value="2"/>
</dbReference>
<keyword evidence="11" id="KW-1185">Reference proteome</keyword>
<dbReference type="GO" id="GO:1901135">
    <property type="term" value="P:carbohydrate derivative metabolic process"/>
    <property type="evidence" value="ECO:0007669"/>
    <property type="project" value="InterPro"/>
</dbReference>
<evidence type="ECO:0000256" key="2">
    <source>
        <dbReference type="ARBA" id="ARBA00022737"/>
    </source>
</evidence>
<feature type="domain" description="SIS" evidence="9">
    <location>
        <begin position="38"/>
        <end position="181"/>
    </location>
</feature>
<evidence type="ECO:0000313" key="11">
    <source>
        <dbReference type="Proteomes" id="UP000244450"/>
    </source>
</evidence>
<dbReference type="SMART" id="SM00116">
    <property type="entry name" value="CBS"/>
    <property type="match status" value="2"/>
</dbReference>
<feature type="binding site" evidence="5">
    <location>
        <position position="79"/>
    </location>
    <ligand>
        <name>Zn(2+)</name>
        <dbReference type="ChEBI" id="CHEBI:29105"/>
    </ligand>
</feature>
<evidence type="ECO:0000259" key="9">
    <source>
        <dbReference type="PROSITE" id="PS51464"/>
    </source>
</evidence>
<dbReference type="InterPro" id="IPR000644">
    <property type="entry name" value="CBS_dom"/>
</dbReference>
<dbReference type="EMBL" id="QCYK01000001">
    <property type="protein sequence ID" value="PUZ28390.1"/>
    <property type="molecule type" value="Genomic_DNA"/>
</dbReference>
<feature type="site" description="Catalytically relevant" evidence="6">
    <location>
        <position position="56"/>
    </location>
</feature>
<evidence type="ECO:0000256" key="6">
    <source>
        <dbReference type="PIRSR" id="PIRSR004692-3"/>
    </source>
</evidence>
<sequence>MKQQKVINIKQVALRTLQEEAAAIEGLKTFINDDFEKVVQLIGHCTGRVVVTGIGKSAIIAQKIVATFNSTGTPSLFMHAADAIHGDLGMIQEQDVVLCISKSGDSPEIKILAPLVRNFGNPLVAMVGNASSYLAQAADYVLNTSVPKEACPNNLAPTTSTTAQLAMGDALAVCLIELHGFTAEDFAKFHPGGTLGKKLYLRVGDLSKQHPAPAVLPESNLRTVIVEISSKMLGITAVVDAQGQLAGAITDGDLRRMLEKEVSPVQITAADIMSRQPKCIQEQELAVNALEKMRQYDITQLLVLDGETYKGIIHLHDLIREGII</sequence>
<evidence type="ECO:0000259" key="8">
    <source>
        <dbReference type="PROSITE" id="PS51371"/>
    </source>
</evidence>
<keyword evidence="3 7" id="KW-0129">CBS domain</keyword>
<evidence type="ECO:0000256" key="7">
    <source>
        <dbReference type="PROSITE-ProRule" id="PRU00703"/>
    </source>
</evidence>
<dbReference type="GO" id="GO:0005975">
    <property type="term" value="P:carbohydrate metabolic process"/>
    <property type="evidence" value="ECO:0007669"/>
    <property type="project" value="InterPro"/>
</dbReference>
<feature type="site" description="Catalytically relevant" evidence="6">
    <location>
        <position position="149"/>
    </location>
</feature>
<dbReference type="InterPro" id="IPR001347">
    <property type="entry name" value="SIS_dom"/>
</dbReference>
<feature type="domain" description="CBS" evidence="8">
    <location>
        <begin position="206"/>
        <end position="265"/>
    </location>
</feature>
<dbReference type="Gene3D" id="3.40.50.10490">
    <property type="entry name" value="Glucose-6-phosphate isomerase like protein, domain 1"/>
    <property type="match status" value="1"/>
</dbReference>
<evidence type="ECO:0000256" key="4">
    <source>
        <dbReference type="PIRNR" id="PIRNR004692"/>
    </source>
</evidence>
<dbReference type="OrthoDB" id="9762536at2"/>
<dbReference type="InterPro" id="IPR004800">
    <property type="entry name" value="KdsD/KpsF-type"/>
</dbReference>
<keyword evidence="5" id="KW-0479">Metal-binding</keyword>
<dbReference type="PROSITE" id="PS51464">
    <property type="entry name" value="SIS"/>
    <property type="match status" value="1"/>
</dbReference>
<dbReference type="AlphaFoldDB" id="A0A2T7BL71"/>
<accession>A0A2T7BL71</accession>
<evidence type="ECO:0000256" key="3">
    <source>
        <dbReference type="ARBA" id="ARBA00023122"/>
    </source>
</evidence>
<keyword evidence="2" id="KW-0677">Repeat</keyword>
<dbReference type="FunFam" id="3.40.50.10490:FF:000011">
    <property type="entry name" value="Arabinose 5-phosphate isomerase"/>
    <property type="match status" value="1"/>
</dbReference>
<feature type="site" description="Catalytically relevant" evidence="6">
    <location>
        <position position="190"/>
    </location>
</feature>
<dbReference type="PIRSF" id="PIRSF004692">
    <property type="entry name" value="KdsD_KpsF"/>
    <property type="match status" value="1"/>
</dbReference>
<evidence type="ECO:0000256" key="1">
    <source>
        <dbReference type="ARBA" id="ARBA00008165"/>
    </source>
</evidence>
<dbReference type="SUPFAM" id="SSF53697">
    <property type="entry name" value="SIS domain"/>
    <property type="match status" value="1"/>
</dbReference>
<protein>
    <submittedName>
        <fullName evidence="10">D-arabinose 5-phosphate isomerase</fullName>
    </submittedName>
</protein>
<dbReference type="Proteomes" id="UP000244450">
    <property type="component" value="Unassembled WGS sequence"/>
</dbReference>
<dbReference type="Pfam" id="PF01380">
    <property type="entry name" value="SIS"/>
    <property type="match status" value="1"/>
</dbReference>
<feature type="domain" description="CBS" evidence="8">
    <location>
        <begin position="273"/>
        <end position="324"/>
    </location>
</feature>
<dbReference type="Gene3D" id="3.10.580.10">
    <property type="entry name" value="CBS-domain"/>
    <property type="match status" value="1"/>
</dbReference>
<evidence type="ECO:0000313" key="10">
    <source>
        <dbReference type="EMBL" id="PUZ28390.1"/>
    </source>
</evidence>
<dbReference type="GO" id="GO:0097367">
    <property type="term" value="F:carbohydrate derivative binding"/>
    <property type="evidence" value="ECO:0007669"/>
    <property type="project" value="InterPro"/>
</dbReference>
<dbReference type="NCBIfam" id="TIGR00393">
    <property type="entry name" value="kpsF"/>
    <property type="match status" value="1"/>
</dbReference>